<dbReference type="EMBL" id="MU394344">
    <property type="protein sequence ID" value="KAI6083963.1"/>
    <property type="molecule type" value="Genomic_DNA"/>
</dbReference>
<comment type="caution">
    <text evidence="1">The sequence shown here is derived from an EMBL/GenBank/DDBJ whole genome shotgun (WGS) entry which is preliminary data.</text>
</comment>
<evidence type="ECO:0000313" key="2">
    <source>
        <dbReference type="Proteomes" id="UP001497680"/>
    </source>
</evidence>
<protein>
    <submittedName>
        <fullName evidence="1">Uncharacterized protein</fullName>
    </submittedName>
</protein>
<name>A0ACC0CUI4_9PEZI</name>
<reference evidence="1 2" key="1">
    <citation type="journal article" date="2022" name="New Phytol.">
        <title>Ecological generalism drives hyperdiversity of secondary metabolite gene clusters in xylarialean endophytes.</title>
        <authorList>
            <person name="Franco M.E.E."/>
            <person name="Wisecaver J.H."/>
            <person name="Arnold A.E."/>
            <person name="Ju Y.M."/>
            <person name="Slot J.C."/>
            <person name="Ahrendt S."/>
            <person name="Moore L.P."/>
            <person name="Eastman K.E."/>
            <person name="Scott K."/>
            <person name="Konkel Z."/>
            <person name="Mondo S.J."/>
            <person name="Kuo A."/>
            <person name="Hayes R.D."/>
            <person name="Haridas S."/>
            <person name="Andreopoulos B."/>
            <person name="Riley R."/>
            <person name="LaButti K."/>
            <person name="Pangilinan J."/>
            <person name="Lipzen A."/>
            <person name="Amirebrahimi M."/>
            <person name="Yan J."/>
            <person name="Adam C."/>
            <person name="Keymanesh K."/>
            <person name="Ng V."/>
            <person name="Louie K."/>
            <person name="Northen T."/>
            <person name="Drula E."/>
            <person name="Henrissat B."/>
            <person name="Hsieh H.M."/>
            <person name="Youens-Clark K."/>
            <person name="Lutzoni F."/>
            <person name="Miadlikowska J."/>
            <person name="Eastwood D.C."/>
            <person name="Hamelin R.C."/>
            <person name="Grigoriev I.V."/>
            <person name="U'Ren J.M."/>
        </authorList>
    </citation>
    <scope>NUCLEOTIDE SEQUENCE [LARGE SCALE GENOMIC DNA]</scope>
    <source>
        <strain evidence="1 2">ER1909</strain>
    </source>
</reference>
<accession>A0ACC0CUI4</accession>
<organism evidence="1 2">
    <name type="scientific">Hypoxylon rubiginosum</name>
    <dbReference type="NCBI Taxonomy" id="110542"/>
    <lineage>
        <taxon>Eukaryota</taxon>
        <taxon>Fungi</taxon>
        <taxon>Dikarya</taxon>
        <taxon>Ascomycota</taxon>
        <taxon>Pezizomycotina</taxon>
        <taxon>Sordariomycetes</taxon>
        <taxon>Xylariomycetidae</taxon>
        <taxon>Xylariales</taxon>
        <taxon>Hypoxylaceae</taxon>
        <taxon>Hypoxylon</taxon>
    </lineage>
</organism>
<proteinExistence type="predicted"/>
<gene>
    <name evidence="1" type="ORF">F4821DRAFT_262421</name>
</gene>
<keyword evidence="2" id="KW-1185">Reference proteome</keyword>
<sequence length="153" mass="17206">MDEDHRITPILKLIDFGYSSYVNTGRDIVENIFEIGTIMMGVILLQDVGHPLPDPAHQIEWQGKMIDVPQLLWPFPEGVDPELVTILCAINRADEDARPNLQYLLNKAQGAVANPAESYRDKPEEQDDAISELWRDIVYNAPTSSDESNDSSL</sequence>
<dbReference type="Proteomes" id="UP001497680">
    <property type="component" value="Unassembled WGS sequence"/>
</dbReference>
<evidence type="ECO:0000313" key="1">
    <source>
        <dbReference type="EMBL" id="KAI6083963.1"/>
    </source>
</evidence>